<dbReference type="EMBL" id="BAQW01000015">
    <property type="protein sequence ID" value="GBR17437.1"/>
    <property type="molecule type" value="Genomic_DNA"/>
</dbReference>
<evidence type="ECO:0000313" key="2">
    <source>
        <dbReference type="EMBL" id="GBR17437.1"/>
    </source>
</evidence>
<dbReference type="SUPFAM" id="SSF46785">
    <property type="entry name" value="Winged helix' DNA-binding domain"/>
    <property type="match status" value="1"/>
</dbReference>
<dbReference type="InterPro" id="IPR036388">
    <property type="entry name" value="WH-like_DNA-bd_sf"/>
</dbReference>
<name>A0ABQ0QFN3_9PROT</name>
<evidence type="ECO:0000313" key="3">
    <source>
        <dbReference type="Proteomes" id="UP001061070"/>
    </source>
</evidence>
<comment type="caution">
    <text evidence="2">The sequence shown here is derived from an EMBL/GenBank/DDBJ whole genome shotgun (WGS) entry which is preliminary data.</text>
</comment>
<keyword evidence="1" id="KW-0175">Coiled coil</keyword>
<accession>A0ABQ0QFN3</accession>
<feature type="coiled-coil region" evidence="1">
    <location>
        <begin position="99"/>
        <end position="126"/>
    </location>
</feature>
<dbReference type="Proteomes" id="UP001061070">
    <property type="component" value="Unassembled WGS sequence"/>
</dbReference>
<gene>
    <name evidence="2" type="ORF">AA0228_3027</name>
</gene>
<organism evidence="2 3">
    <name type="scientific">Gluconobacter frateurii NRIC 0228</name>
    <dbReference type="NCBI Taxonomy" id="1307946"/>
    <lineage>
        <taxon>Bacteria</taxon>
        <taxon>Pseudomonadati</taxon>
        <taxon>Pseudomonadota</taxon>
        <taxon>Alphaproteobacteria</taxon>
        <taxon>Acetobacterales</taxon>
        <taxon>Acetobacteraceae</taxon>
        <taxon>Gluconobacter</taxon>
    </lineage>
</organism>
<sequence length="180" mass="20317">MKVSTFSSQLWNLTQAKQLTGKEHLVLQALASFEGDKGLFPSHTTIAHKAGCSVSTVIRTLHKAYELGLVERTVRRAASRSGRIVRGTNLYTLNKIDLSQAIELAKERAQKLRECLERKKAQFLNRFSKWHSATEYNSKSLISPKRQHHLAVSDYLSMISEWDKAHKDAQTSLLVPPNCS</sequence>
<keyword evidence="3" id="KW-1185">Reference proteome</keyword>
<protein>
    <recommendedName>
        <fullName evidence="4">Helix-turn-helix domain-containing protein</fullName>
    </recommendedName>
</protein>
<dbReference type="Pfam" id="PF13730">
    <property type="entry name" value="HTH_36"/>
    <property type="match status" value="1"/>
</dbReference>
<reference evidence="2" key="1">
    <citation type="submission" date="2013-04" db="EMBL/GenBank/DDBJ databases">
        <title>The genome sequencing project of 58 acetic acid bacteria.</title>
        <authorList>
            <person name="Okamoto-Kainuma A."/>
            <person name="Ishikawa M."/>
            <person name="Umino S."/>
            <person name="Koizumi Y."/>
            <person name="Shiwa Y."/>
            <person name="Yoshikawa H."/>
            <person name="Matsutani M."/>
            <person name="Matsushita K."/>
        </authorList>
    </citation>
    <scope>NUCLEOTIDE SEQUENCE</scope>
    <source>
        <strain evidence="2">NRIC 0228</strain>
    </source>
</reference>
<dbReference type="InterPro" id="IPR036390">
    <property type="entry name" value="WH_DNA-bd_sf"/>
</dbReference>
<proteinExistence type="predicted"/>
<dbReference type="RefSeq" id="WP_099183141.1">
    <property type="nucleotide sequence ID" value="NZ_BAQW01000015.1"/>
</dbReference>
<dbReference type="Gene3D" id="1.10.10.10">
    <property type="entry name" value="Winged helix-like DNA-binding domain superfamily/Winged helix DNA-binding domain"/>
    <property type="match status" value="1"/>
</dbReference>
<evidence type="ECO:0000256" key="1">
    <source>
        <dbReference type="SAM" id="Coils"/>
    </source>
</evidence>
<evidence type="ECO:0008006" key="4">
    <source>
        <dbReference type="Google" id="ProtNLM"/>
    </source>
</evidence>